<dbReference type="InterPro" id="IPR050367">
    <property type="entry name" value="APC_superfamily"/>
</dbReference>
<feature type="transmembrane region" description="Helical" evidence="5">
    <location>
        <begin position="21"/>
        <end position="48"/>
    </location>
</feature>
<evidence type="ECO:0000256" key="5">
    <source>
        <dbReference type="SAM" id="Phobius"/>
    </source>
</evidence>
<feature type="transmembrane region" description="Helical" evidence="5">
    <location>
        <begin position="109"/>
        <end position="130"/>
    </location>
</feature>
<feature type="transmembrane region" description="Helical" evidence="5">
    <location>
        <begin position="389"/>
        <end position="411"/>
    </location>
</feature>
<evidence type="ECO:0000313" key="8">
    <source>
        <dbReference type="Proteomes" id="UP001596189"/>
    </source>
</evidence>
<sequence>MAQEDHGDYQRLGGSGRKLTIIDAVAQSIGFMGPVFSIAFLVPLLVGIISATGKGGGNAAPLSVLIAAVGVLALGWIVAQYTRKIQAAGSLYDYVTDGLGGRLGVASGLLYYCGILVLSTGLLVLIGGTIHDTLLAEFGHSYLPETVWDLLLLAILAGVLYLGVALSTRAQLTLALVSITVVLIFFIYVIIKVGSDNSVATAFKPSSSPQGWNGILFGVLYGVLLFTGFETSANLAEETEHPKRDIPRAVLFSVMAVAGFYVIGSYATVAGYHFDLEALGKNAGAPLFGLAGPAAEGGYGSVALRRLMELVVVLDMLAVLIGTAVAASRGFFAMGRDRRLPSVLGKVSGRGTPLVASTFVLAFGLLVILVTKFWTALFALPETPHYASIFYWASTFGGFALATIYFLMSIGALRGLSDTPKRALLYLAAVVGIVITLAAMFGSVYKVTAPTIYAPYAALGVFVVGLALTWVMPGRAPASTQFGELTESEQGPVRL</sequence>
<dbReference type="PANTHER" id="PTHR42770">
    <property type="entry name" value="AMINO ACID TRANSPORTER-RELATED"/>
    <property type="match status" value="1"/>
</dbReference>
<evidence type="ECO:0000259" key="6">
    <source>
        <dbReference type="Pfam" id="PF00324"/>
    </source>
</evidence>
<keyword evidence="3 5" id="KW-1133">Transmembrane helix</keyword>
<dbReference type="Gene3D" id="1.20.1740.10">
    <property type="entry name" value="Amino acid/polyamine transporter I"/>
    <property type="match status" value="1"/>
</dbReference>
<feature type="domain" description="Amino acid permease/ SLC12A" evidence="6">
    <location>
        <begin position="44"/>
        <end position="413"/>
    </location>
</feature>
<dbReference type="PANTHER" id="PTHR42770:SF7">
    <property type="entry name" value="MEMBRANE PROTEIN"/>
    <property type="match status" value="1"/>
</dbReference>
<protein>
    <submittedName>
        <fullName evidence="7">APC family permease</fullName>
    </submittedName>
</protein>
<feature type="transmembrane region" description="Helical" evidence="5">
    <location>
        <begin position="423"/>
        <end position="445"/>
    </location>
</feature>
<feature type="transmembrane region" description="Helical" evidence="5">
    <location>
        <begin position="353"/>
        <end position="377"/>
    </location>
</feature>
<accession>A0ABW1JEB2</accession>
<feature type="transmembrane region" description="Helical" evidence="5">
    <location>
        <begin position="310"/>
        <end position="332"/>
    </location>
</feature>
<evidence type="ECO:0000256" key="1">
    <source>
        <dbReference type="ARBA" id="ARBA00004141"/>
    </source>
</evidence>
<keyword evidence="4 5" id="KW-0472">Membrane</keyword>
<keyword evidence="2 5" id="KW-0812">Transmembrane</keyword>
<dbReference type="RefSeq" id="WP_345716287.1">
    <property type="nucleotide sequence ID" value="NZ_BAABFP010000004.1"/>
</dbReference>
<feature type="transmembrane region" description="Helical" evidence="5">
    <location>
        <begin position="211"/>
        <end position="229"/>
    </location>
</feature>
<keyword evidence="8" id="KW-1185">Reference proteome</keyword>
<comment type="subcellular location">
    <subcellularLocation>
        <location evidence="1">Membrane</location>
        <topology evidence="1">Multi-pass membrane protein</topology>
    </subcellularLocation>
</comment>
<name>A0ABW1JEB2_9ACTN</name>
<feature type="transmembrane region" description="Helical" evidence="5">
    <location>
        <begin position="451"/>
        <end position="471"/>
    </location>
</feature>
<dbReference type="InterPro" id="IPR004841">
    <property type="entry name" value="AA-permease/SLC12A_dom"/>
</dbReference>
<gene>
    <name evidence="7" type="ORF">ACFQDO_10155</name>
</gene>
<dbReference type="Proteomes" id="UP001596189">
    <property type="component" value="Unassembled WGS sequence"/>
</dbReference>
<evidence type="ECO:0000256" key="3">
    <source>
        <dbReference type="ARBA" id="ARBA00022989"/>
    </source>
</evidence>
<dbReference type="PIRSF" id="PIRSF006060">
    <property type="entry name" value="AA_transporter"/>
    <property type="match status" value="1"/>
</dbReference>
<evidence type="ECO:0000313" key="7">
    <source>
        <dbReference type="EMBL" id="MFC6007490.1"/>
    </source>
</evidence>
<feature type="transmembrane region" description="Helical" evidence="5">
    <location>
        <begin position="150"/>
        <end position="167"/>
    </location>
</feature>
<feature type="transmembrane region" description="Helical" evidence="5">
    <location>
        <begin position="174"/>
        <end position="191"/>
    </location>
</feature>
<feature type="transmembrane region" description="Helical" evidence="5">
    <location>
        <begin position="60"/>
        <end position="79"/>
    </location>
</feature>
<feature type="transmembrane region" description="Helical" evidence="5">
    <location>
        <begin position="250"/>
        <end position="274"/>
    </location>
</feature>
<dbReference type="EMBL" id="JBHSRD010000003">
    <property type="protein sequence ID" value="MFC6007490.1"/>
    <property type="molecule type" value="Genomic_DNA"/>
</dbReference>
<evidence type="ECO:0000256" key="4">
    <source>
        <dbReference type="ARBA" id="ARBA00023136"/>
    </source>
</evidence>
<reference evidence="8" key="1">
    <citation type="journal article" date="2019" name="Int. J. Syst. Evol. Microbiol.">
        <title>The Global Catalogue of Microorganisms (GCM) 10K type strain sequencing project: providing services to taxonomists for standard genome sequencing and annotation.</title>
        <authorList>
            <consortium name="The Broad Institute Genomics Platform"/>
            <consortium name="The Broad Institute Genome Sequencing Center for Infectious Disease"/>
            <person name="Wu L."/>
            <person name="Ma J."/>
        </authorList>
    </citation>
    <scope>NUCLEOTIDE SEQUENCE [LARGE SCALE GENOMIC DNA]</scope>
    <source>
        <strain evidence="8">KACC 14249</strain>
    </source>
</reference>
<comment type="caution">
    <text evidence="7">The sequence shown here is derived from an EMBL/GenBank/DDBJ whole genome shotgun (WGS) entry which is preliminary data.</text>
</comment>
<proteinExistence type="predicted"/>
<evidence type="ECO:0000256" key="2">
    <source>
        <dbReference type="ARBA" id="ARBA00022692"/>
    </source>
</evidence>
<organism evidence="7 8">
    <name type="scientific">Angustibacter luteus</name>
    <dbReference type="NCBI Taxonomy" id="658456"/>
    <lineage>
        <taxon>Bacteria</taxon>
        <taxon>Bacillati</taxon>
        <taxon>Actinomycetota</taxon>
        <taxon>Actinomycetes</taxon>
        <taxon>Kineosporiales</taxon>
        <taxon>Kineosporiaceae</taxon>
    </lineage>
</organism>
<dbReference type="Pfam" id="PF00324">
    <property type="entry name" value="AA_permease"/>
    <property type="match status" value="1"/>
</dbReference>